<feature type="compositionally biased region" description="Polar residues" evidence="5">
    <location>
        <begin position="20"/>
        <end position="43"/>
    </location>
</feature>
<dbReference type="InterPro" id="IPR023296">
    <property type="entry name" value="Glyco_hydro_beta-prop_sf"/>
</dbReference>
<evidence type="ECO:0000256" key="1">
    <source>
        <dbReference type="ARBA" id="ARBA00004834"/>
    </source>
</evidence>
<dbReference type="Proteomes" id="UP000830729">
    <property type="component" value="Chromosome"/>
</dbReference>
<dbReference type="PANTHER" id="PTHR43301:SF3">
    <property type="entry name" value="ARABINAN ENDO-1,5-ALPHA-L-ARABINOSIDASE A-RELATED"/>
    <property type="match status" value="1"/>
</dbReference>
<dbReference type="GO" id="GO:0004553">
    <property type="term" value="F:hydrolase activity, hydrolyzing O-glycosyl compounds"/>
    <property type="evidence" value="ECO:0007669"/>
    <property type="project" value="InterPro"/>
</dbReference>
<dbReference type="KEGG" id="halx:M0R89_07735"/>
<dbReference type="EMBL" id="CP096659">
    <property type="protein sequence ID" value="UPV75940.1"/>
    <property type="molecule type" value="Genomic_DNA"/>
</dbReference>
<evidence type="ECO:0000256" key="5">
    <source>
        <dbReference type="SAM" id="MobiDB-lite"/>
    </source>
</evidence>
<dbReference type="PANTHER" id="PTHR43301">
    <property type="entry name" value="ARABINAN ENDO-1,5-ALPHA-L-ARABINOSIDASE"/>
    <property type="match status" value="1"/>
</dbReference>
<keyword evidence="7" id="KW-1185">Reference proteome</keyword>
<sequence>MNRRELLTAAGVACFGTGHSEATMSGSVRENSPDSSRPQSPDTYRNPVYDRVFPDPDVLRVGSTYYAYGTYHPWKPGVGPERQLVPVLRSPDLVNWEPVGPAFAGDPEWSQYRGLWAPGVGRLDGRVLLYYSDSEFGADNPGIGVATAPDPAGPFRPRGGLFRSEGIGVPNSIDPMLFVRDGTPYLFWGSHRGIYGIRLAADGLSTAGEKFRIAGRGVEAPYVVERDGYFYFFGSRGTCCAGAKSTYYLVVGRAEKLRGPYRNRAGERLTVADATGTTILEGGERFLAPGHCAVVRDENGGWWMLYHAYEAGKPWIQDTPRRVLMLDRVRWRDGWPVVGENGTPSLTGRIPPVGNRLRPRLTVPP</sequence>
<dbReference type="InterPro" id="IPR006710">
    <property type="entry name" value="Glyco_hydro_43"/>
</dbReference>
<protein>
    <submittedName>
        <fullName evidence="6">Family 43 glycosylhydrolase</fullName>
    </submittedName>
</protein>
<accession>A0A8U0HXX7</accession>
<gene>
    <name evidence="6" type="ORF">M0R89_07735</name>
</gene>
<dbReference type="Gene3D" id="2.115.10.20">
    <property type="entry name" value="Glycosyl hydrolase domain, family 43"/>
    <property type="match status" value="1"/>
</dbReference>
<proteinExistence type="inferred from homology"/>
<evidence type="ECO:0000256" key="2">
    <source>
        <dbReference type="ARBA" id="ARBA00009865"/>
    </source>
</evidence>
<evidence type="ECO:0000256" key="3">
    <source>
        <dbReference type="ARBA" id="ARBA00022801"/>
    </source>
</evidence>
<reference evidence="6 7" key="1">
    <citation type="submission" date="2022-04" db="EMBL/GenBank/DDBJ databases">
        <title>Diverse halophilic archaea isolated from saline environments.</title>
        <authorList>
            <person name="Cui H.-L."/>
        </authorList>
    </citation>
    <scope>NUCLEOTIDE SEQUENCE [LARGE SCALE GENOMIC DNA]</scope>
    <source>
        <strain evidence="6 7">XZYJT49</strain>
    </source>
</reference>
<feature type="region of interest" description="Disordered" evidence="5">
    <location>
        <begin position="20"/>
        <end position="47"/>
    </location>
</feature>
<dbReference type="Pfam" id="PF04616">
    <property type="entry name" value="Glyco_hydro_43"/>
    <property type="match status" value="1"/>
</dbReference>
<name>A0A8U0HXX7_9EURY</name>
<dbReference type="InterPro" id="IPR050727">
    <property type="entry name" value="GH43_arabinanases"/>
</dbReference>
<dbReference type="GO" id="GO:0005975">
    <property type="term" value="P:carbohydrate metabolic process"/>
    <property type="evidence" value="ECO:0007669"/>
    <property type="project" value="InterPro"/>
</dbReference>
<evidence type="ECO:0000313" key="7">
    <source>
        <dbReference type="Proteomes" id="UP000830729"/>
    </source>
</evidence>
<dbReference type="SUPFAM" id="SSF75005">
    <property type="entry name" value="Arabinanase/levansucrase/invertase"/>
    <property type="match status" value="1"/>
</dbReference>
<evidence type="ECO:0000256" key="4">
    <source>
        <dbReference type="ARBA" id="ARBA00023295"/>
    </source>
</evidence>
<keyword evidence="3" id="KW-0378">Hydrolase</keyword>
<dbReference type="RefSeq" id="WP_248651977.1">
    <property type="nucleotide sequence ID" value="NZ_CP096659.1"/>
</dbReference>
<organism evidence="6 7">
    <name type="scientific">Halorussus limi</name>
    <dbReference type="NCBI Taxonomy" id="2938695"/>
    <lineage>
        <taxon>Archaea</taxon>
        <taxon>Methanobacteriati</taxon>
        <taxon>Methanobacteriota</taxon>
        <taxon>Stenosarchaea group</taxon>
        <taxon>Halobacteria</taxon>
        <taxon>Halobacteriales</taxon>
        <taxon>Haladaptataceae</taxon>
        <taxon>Halorussus</taxon>
    </lineage>
</organism>
<dbReference type="GeneID" id="72185080"/>
<keyword evidence="4" id="KW-0326">Glycosidase</keyword>
<dbReference type="AlphaFoldDB" id="A0A8U0HXX7"/>
<comment type="pathway">
    <text evidence="1">Glycan metabolism; L-arabinan degradation.</text>
</comment>
<dbReference type="CDD" id="cd18616">
    <property type="entry name" value="GH43_ABN-like"/>
    <property type="match status" value="1"/>
</dbReference>
<evidence type="ECO:0000313" key="6">
    <source>
        <dbReference type="EMBL" id="UPV75940.1"/>
    </source>
</evidence>
<comment type="similarity">
    <text evidence="2">Belongs to the glycosyl hydrolase 43 family.</text>
</comment>